<accession>A0ABV6LQ15</accession>
<keyword evidence="3" id="KW-1185">Reference proteome</keyword>
<dbReference type="Gene3D" id="3.30.565.40">
    <property type="entry name" value="Fervidobacterium nodosum Rt17-B1 like"/>
    <property type="match status" value="1"/>
</dbReference>
<name>A0ABV6LQ15_9BACI</name>
<dbReference type="Proteomes" id="UP001589836">
    <property type="component" value="Unassembled WGS sequence"/>
</dbReference>
<dbReference type="InterPro" id="IPR025303">
    <property type="entry name" value="PdaC"/>
</dbReference>
<feature type="domain" description="Deacetylase PdaC" evidence="1">
    <location>
        <begin position="30"/>
        <end position="117"/>
    </location>
</feature>
<gene>
    <name evidence="2" type="ORF">ACFFGV_12665</name>
</gene>
<protein>
    <submittedName>
        <fullName evidence="2">PdaC/SigV domain-containing protein</fullName>
    </submittedName>
</protein>
<dbReference type="Pfam" id="PF13739">
    <property type="entry name" value="PdaC"/>
    <property type="match status" value="1"/>
</dbReference>
<evidence type="ECO:0000313" key="2">
    <source>
        <dbReference type="EMBL" id="MFC0524419.1"/>
    </source>
</evidence>
<dbReference type="Gene3D" id="3.90.640.20">
    <property type="entry name" value="Heat-shock cognate protein, ATPase"/>
    <property type="match status" value="1"/>
</dbReference>
<reference evidence="2 3" key="1">
    <citation type="submission" date="2024-09" db="EMBL/GenBank/DDBJ databases">
        <authorList>
            <person name="Sun Q."/>
            <person name="Mori K."/>
        </authorList>
    </citation>
    <scope>NUCLEOTIDE SEQUENCE [LARGE SCALE GENOMIC DNA]</scope>
    <source>
        <strain evidence="2 3">NCAIM B.02529</strain>
    </source>
</reference>
<dbReference type="EMBL" id="JBHLTP010000011">
    <property type="protein sequence ID" value="MFC0524419.1"/>
    <property type="molecule type" value="Genomic_DNA"/>
</dbReference>
<evidence type="ECO:0000313" key="3">
    <source>
        <dbReference type="Proteomes" id="UP001589836"/>
    </source>
</evidence>
<dbReference type="InterPro" id="IPR037126">
    <property type="entry name" value="PdaC/RsiV-like_sf"/>
</dbReference>
<comment type="caution">
    <text evidence="2">The sequence shown here is derived from an EMBL/GenBank/DDBJ whole genome shotgun (WGS) entry which is preliminary data.</text>
</comment>
<evidence type="ECO:0000259" key="1">
    <source>
        <dbReference type="Pfam" id="PF13739"/>
    </source>
</evidence>
<dbReference type="RefSeq" id="WP_377348378.1">
    <property type="nucleotide sequence ID" value="NZ_JBHLTP010000011.1"/>
</dbReference>
<organism evidence="2 3">
    <name type="scientific">Pontibacillus salicampi</name>
    <dbReference type="NCBI Taxonomy" id="1449801"/>
    <lineage>
        <taxon>Bacteria</taxon>
        <taxon>Bacillati</taxon>
        <taxon>Bacillota</taxon>
        <taxon>Bacilli</taxon>
        <taxon>Bacillales</taxon>
        <taxon>Bacillaceae</taxon>
        <taxon>Pontibacillus</taxon>
    </lineage>
</organism>
<proteinExistence type="predicted"/>
<sequence>MLPILSSLILTFFSVWSPSNQGIEVDKRIIEEKGDYYNISVEYPLFKDNRYGSYLETINNVFEQQAQEKFHGSKEHAEVYQYLAKKREVPLEYSSSFTVPLNQNGLLSVLYKHYEFSNGPKDFSYPYAKTFDLQSEKELALFDLFQEHTHYKDFLFKKITKELQKYTNNADFKSLGERPKYYLKPSCLVIFALPGEYLPINHEIPYIEIGYEELRPYLKKEYKKLLLQHHY</sequence>